<protein>
    <recommendedName>
        <fullName evidence="3">Bacteriophage abortive infection AbiH</fullName>
    </recommendedName>
</protein>
<evidence type="ECO:0008006" key="3">
    <source>
        <dbReference type="Google" id="ProtNLM"/>
    </source>
</evidence>
<organism evidence="1 2">
    <name type="scientific">Xylanibacter ruminicola</name>
    <name type="common">Prevotella ruminicola</name>
    <dbReference type="NCBI Taxonomy" id="839"/>
    <lineage>
        <taxon>Bacteria</taxon>
        <taxon>Pseudomonadati</taxon>
        <taxon>Bacteroidota</taxon>
        <taxon>Bacteroidia</taxon>
        <taxon>Bacteroidales</taxon>
        <taxon>Prevotellaceae</taxon>
        <taxon>Xylanibacter</taxon>
    </lineage>
</organism>
<accession>A0A9D5SAL2</accession>
<dbReference type="AlphaFoldDB" id="A0A9D5SAL2"/>
<proteinExistence type="predicted"/>
<sequence length="334" mass="39419">MNRIVLIGNGFDLAHGLKTKYEHFIKWYLNQKKDSTGILYKEKIKNYDMYVEHMNARQIEESMRDPCIFLNNILKRIGSYGWVDIENEYYTLLIQQIYPINDSSQRLDPMILNIQLNHLKAMLIEYLQIEEKKGVEVIHSIKDKIHRSIIRREIATTNLNSNNFSPDDVKPSNTMLLNFNYTKTAKQYTDSESNVKLNHIHGQLDDEKSIIFGYGDELDVNYEKLKNLNDNECLRNMKSIRYLEADNYRKMLEFIESAPFQVCIMGHSCGISDRTLLNTLFEHKNCISILPYYYIKEKGSDNYLELVQNISRNFTDMKLMRDRVVNKLYCESLV</sequence>
<dbReference type="Pfam" id="PF14253">
    <property type="entry name" value="AbiH"/>
    <property type="match status" value="1"/>
</dbReference>
<comment type="caution">
    <text evidence="1">The sequence shown here is derived from an EMBL/GenBank/DDBJ whole genome shotgun (WGS) entry which is preliminary data.</text>
</comment>
<reference evidence="1" key="1">
    <citation type="submission" date="2019-04" db="EMBL/GenBank/DDBJ databases">
        <title>Evolution of Biomass-Degrading Anaerobic Consortia Revealed by Metagenomics.</title>
        <authorList>
            <person name="Peng X."/>
        </authorList>
    </citation>
    <scope>NUCLEOTIDE SEQUENCE</scope>
    <source>
        <strain evidence="1">SIG140</strain>
    </source>
</reference>
<evidence type="ECO:0000313" key="1">
    <source>
        <dbReference type="EMBL" id="MBE6269735.1"/>
    </source>
</evidence>
<name>A0A9D5SAL2_XYLRU</name>
<evidence type="ECO:0000313" key="2">
    <source>
        <dbReference type="Proteomes" id="UP000806522"/>
    </source>
</evidence>
<dbReference type="EMBL" id="SUYC01000002">
    <property type="protein sequence ID" value="MBE6269735.1"/>
    <property type="molecule type" value="Genomic_DNA"/>
</dbReference>
<gene>
    <name evidence="1" type="ORF">E7101_02140</name>
</gene>
<dbReference type="InterPro" id="IPR025935">
    <property type="entry name" value="AbiH"/>
</dbReference>
<dbReference type="Proteomes" id="UP000806522">
    <property type="component" value="Unassembled WGS sequence"/>
</dbReference>